<feature type="transmembrane region" description="Helical" evidence="1">
    <location>
        <begin position="112"/>
        <end position="134"/>
    </location>
</feature>
<feature type="transmembrane region" description="Helical" evidence="1">
    <location>
        <begin position="73"/>
        <end position="92"/>
    </location>
</feature>
<dbReference type="EMBL" id="JABEBT010000017">
    <property type="protein sequence ID" value="KAF7637799.1"/>
    <property type="molecule type" value="Genomic_DNA"/>
</dbReference>
<feature type="transmembrane region" description="Helical" evidence="1">
    <location>
        <begin position="201"/>
        <end position="224"/>
    </location>
</feature>
<accession>A0A8S9ZX37</accession>
<organism evidence="2 3">
    <name type="scientific">Meloidogyne graminicola</name>
    <dbReference type="NCBI Taxonomy" id="189291"/>
    <lineage>
        <taxon>Eukaryota</taxon>
        <taxon>Metazoa</taxon>
        <taxon>Ecdysozoa</taxon>
        <taxon>Nematoda</taxon>
        <taxon>Chromadorea</taxon>
        <taxon>Rhabditida</taxon>
        <taxon>Tylenchina</taxon>
        <taxon>Tylenchomorpha</taxon>
        <taxon>Tylenchoidea</taxon>
        <taxon>Meloidogynidae</taxon>
        <taxon>Meloidogyninae</taxon>
        <taxon>Meloidogyne</taxon>
    </lineage>
</organism>
<evidence type="ECO:0000313" key="2">
    <source>
        <dbReference type="EMBL" id="KAF7637799.1"/>
    </source>
</evidence>
<comment type="caution">
    <text evidence="2">The sequence shown here is derived from an EMBL/GenBank/DDBJ whole genome shotgun (WGS) entry which is preliminary data.</text>
</comment>
<sequence length="378" mass="43598">MQKFLFLFMYIFKLFFYFILNINFNINLKEELMSGSYLVLTEFVISLIFHLISFIRIILILKTKFQTKKSSTIYFISLLINWLIATILLIPYEVYSAIIWRPQLSVRHASLPLYLIALPCHLFLAMIPVTVFFLTIDRIFIIKFGANYGIKTMKLFKLIYFITLIICLFVNCTGFILALPLPEYTECEIFGCILDSTVQVYLGWRAFCAIFNISSGIIFFLLLFRTNQHLIKQANQLKNSISYQHFLKTNRANNLLTSSAILSEFFLSFLPHFGPFVWELIYGSGSSMGTGPISELMSSFEVFIFCSIYSHVLRIGMENSSGVIGAENIRVAKKQIAPAESAFRISPSGRRNTNAWEGDQRIITPTINLNNQQQMRKY</sequence>
<dbReference type="Proteomes" id="UP000605970">
    <property type="component" value="Unassembled WGS sequence"/>
</dbReference>
<keyword evidence="1" id="KW-1133">Transmembrane helix</keyword>
<reference evidence="2" key="1">
    <citation type="journal article" date="2020" name="Ecol. Evol.">
        <title>Genome structure and content of the rice root-knot nematode (Meloidogyne graminicola).</title>
        <authorList>
            <person name="Phan N.T."/>
            <person name="Danchin E.G.J."/>
            <person name="Klopp C."/>
            <person name="Perfus-Barbeoch L."/>
            <person name="Kozlowski D.K."/>
            <person name="Koutsovoulos G.D."/>
            <person name="Lopez-Roques C."/>
            <person name="Bouchez O."/>
            <person name="Zahm M."/>
            <person name="Besnard G."/>
            <person name="Bellafiore S."/>
        </authorList>
    </citation>
    <scope>NUCLEOTIDE SEQUENCE</scope>
    <source>
        <strain evidence="2">VN-18</strain>
    </source>
</reference>
<keyword evidence="3" id="KW-1185">Reference proteome</keyword>
<keyword evidence="1" id="KW-0472">Membrane</keyword>
<name>A0A8S9ZX37_9BILA</name>
<dbReference type="Gene3D" id="1.20.1070.10">
    <property type="entry name" value="Rhodopsin 7-helix transmembrane proteins"/>
    <property type="match status" value="1"/>
</dbReference>
<dbReference type="AlphaFoldDB" id="A0A8S9ZX37"/>
<evidence type="ECO:0000256" key="1">
    <source>
        <dbReference type="SAM" id="Phobius"/>
    </source>
</evidence>
<feature type="transmembrane region" description="Helical" evidence="1">
    <location>
        <begin position="155"/>
        <end position="181"/>
    </location>
</feature>
<evidence type="ECO:0000313" key="3">
    <source>
        <dbReference type="Proteomes" id="UP000605970"/>
    </source>
</evidence>
<feature type="transmembrane region" description="Helical" evidence="1">
    <location>
        <begin position="38"/>
        <end position="61"/>
    </location>
</feature>
<keyword evidence="1" id="KW-0812">Transmembrane</keyword>
<gene>
    <name evidence="2" type="ORF">Mgra_00002773</name>
</gene>
<protein>
    <recommendedName>
        <fullName evidence="4">G_PROTEIN_RECEP_F1_2 domain-containing protein</fullName>
    </recommendedName>
</protein>
<feature type="transmembrane region" description="Helical" evidence="1">
    <location>
        <begin position="7"/>
        <end position="26"/>
    </location>
</feature>
<dbReference type="OrthoDB" id="5880992at2759"/>
<proteinExistence type="predicted"/>
<evidence type="ECO:0008006" key="4">
    <source>
        <dbReference type="Google" id="ProtNLM"/>
    </source>
</evidence>